<organism evidence="7 8">
    <name type="scientific">Coleophoma cylindrospora</name>
    <dbReference type="NCBI Taxonomy" id="1849047"/>
    <lineage>
        <taxon>Eukaryota</taxon>
        <taxon>Fungi</taxon>
        <taxon>Dikarya</taxon>
        <taxon>Ascomycota</taxon>
        <taxon>Pezizomycotina</taxon>
        <taxon>Leotiomycetes</taxon>
        <taxon>Helotiales</taxon>
        <taxon>Dermateaceae</taxon>
        <taxon>Coleophoma</taxon>
    </lineage>
</organism>
<dbReference type="PROSITE" id="PS50002">
    <property type="entry name" value="SH3"/>
    <property type="match status" value="1"/>
</dbReference>
<keyword evidence="8" id="KW-1185">Reference proteome</keyword>
<dbReference type="SMART" id="SM00314">
    <property type="entry name" value="RA"/>
    <property type="match status" value="1"/>
</dbReference>
<dbReference type="InterPro" id="IPR053039">
    <property type="entry name" value="Polarity_Bud-Selection_Reg"/>
</dbReference>
<dbReference type="SUPFAM" id="SSF47769">
    <property type="entry name" value="SAM/Pointed domain"/>
    <property type="match status" value="1"/>
</dbReference>
<dbReference type="CDD" id="cd01786">
    <property type="entry name" value="RA_STE50"/>
    <property type="match status" value="1"/>
</dbReference>
<feature type="region of interest" description="Disordered" evidence="3">
    <location>
        <begin position="1179"/>
        <end position="1206"/>
    </location>
</feature>
<dbReference type="SMART" id="SM00454">
    <property type="entry name" value="SAM"/>
    <property type="match status" value="1"/>
</dbReference>
<dbReference type="InterPro" id="IPR013761">
    <property type="entry name" value="SAM/pointed_sf"/>
</dbReference>
<dbReference type="InterPro" id="IPR001660">
    <property type="entry name" value="SAM"/>
</dbReference>
<feature type="compositionally biased region" description="Polar residues" evidence="3">
    <location>
        <begin position="1020"/>
        <end position="1029"/>
    </location>
</feature>
<dbReference type="Gene3D" id="3.10.20.90">
    <property type="entry name" value="Phosphatidylinositol 3-kinase Catalytic Subunit, Chain A, domain 1"/>
    <property type="match status" value="1"/>
</dbReference>
<dbReference type="PANTHER" id="PTHR47775">
    <property type="entry name" value="BUD SITE SELECTION PROTEIN 14"/>
    <property type="match status" value="1"/>
</dbReference>
<evidence type="ECO:0000259" key="6">
    <source>
        <dbReference type="PROSITE" id="PS50200"/>
    </source>
</evidence>
<sequence>MTRPEIIRADSIDLQNSNAPSAQDHTRQSSQPAGPLAPHQADTLREVAAETAEEQSKSPRVSKEWSSGEMQQMQDYGHEDLTAGVTESLNGLSRQKQDTLAVAQNGGLTGSTAEDAEMAGAEGDDDMDDEDDDMMDKISSSPSIEDGGYSLPKIWPARMDSLSPEITPLSPSTLTQACNESSSPFVETPDHYPLRLQHEQDKDVLQVGLARLSPNHHHSLGEYLDTSQIPASDEYESAESPMLSLQPNEIFVPYVEDYDEDYILDYRLDRTLALQLGLDPNIERLDQSESQPLTIPYQSSEEDDGSDDDFAYTSDSRFIDSGWGGECLQELEDIDFEFVYALHTFVATVEGQANATKGDTMVLLDDSNSYWWLVRVVKDSSIGYLPAEHIETPTERLARLNKHRNIDLTSTMLGDQAEKTKNPLKKAIRRRGAKSVAFAAPTYFEASDNEYSSEEEEDGEGEYYGQQDQQAATQDTKAEDDDIVAVEPLKPRSELREAKSEPAAAEANRAEPTAKLSSDTTRSSDEFFEGKKENKSRNGTVRNTDSFFKDDTVETRKITLTPNLLRDDSSTSTRTSGDSKDAKQRPSLEKLEKDSVSEKSKDKKDKKEKKEKDKKPGMLSGLFKRKDKRSKSQDDENEGSTVGPRSSEDARTSPVPSKDSEEAAAMEDTTQKEPQQVQRQPSKLQKAPRADTSPTKKQASASEQLLSDPAPTTDRAPAPESAPAPSMRLVQPEPDPATEEISVQPRELTPEPIKGLSPAPAPAASPPKEQKSGGTISKILRSASSSNSEPKPVKAKKAKSRVELDDFDSSADDSPVEEPIRAPSKQAQRPIPGAFPESYTNIPTNDKSVTRPERLSESPVQVSPVNSQSHPPALMVDTSSQEDVPSPVSSPSPELINADEADEKKGPGSASTSASASTWSDAHLRTFFDDDADIKDLLVVVYDKSGVVPAGPDHPITGDLFREENAKLADITNCYALKSYPTNFVALASIVNATRDCDQGRQGRVTRWRPQEQEQEQEQATGAQQSSGEATHDAPASWRCRLSRGKVPREDAVAAGSKYRADSSAELGVGLGRTWTALDCKLAVLLALPLSGSLVLHLSFGVLPHQRATISGAVNGYCRRVVRSLFGYGIEQPLPSATQPHCTSIQPSVHTNMAFESGTAYAESDADDEYERSVVNLASDSEATESESPSSNEHTPTTYGNHSSSDRLPETIITEWDATECSEFVAGIGLRQYADCFLENEIVGEALVALQHDDLKQMGVTSVGHRLTILKSVYDIKIKQDIPIERMDYVPESADAESQYATATLKDIRHLVEQLRLRDERMSVAEMELRRITEEYRRLREDLLPVFRMAKEGQPLPYYPSNNNQQNAYAYDASNTVSPPAPTPSSSQSGGGLSRKFSTKKLYYDPPKNASPTHLQTTQERSLMEQALDPANAAERAVLSSSHLAAMNGGSQPSTSPGYPSPNQPSPTSPPTLGGSTLASRSYRSDLNTPARSNFPQNDNDGYQQSAYSRDSKAPSRRAATPALDSGTSGSGASVEIFKSFRVSMDDPCYKVLPAALKKYSINAPWEQYALYIVYGDQERCLGMEEKPLILFKQLDKEGKKPMFMLRKISPNPDVLPADGPQSAGLDGGRRGYEPPGGII</sequence>
<dbReference type="SUPFAM" id="SSF50044">
    <property type="entry name" value="SH3-domain"/>
    <property type="match status" value="1"/>
</dbReference>
<gene>
    <name evidence="7" type="ORF">BP6252_00762</name>
</gene>
<feature type="compositionally biased region" description="Basic and acidic residues" evidence="3">
    <location>
        <begin position="577"/>
        <end position="616"/>
    </location>
</feature>
<evidence type="ECO:0000256" key="1">
    <source>
        <dbReference type="ARBA" id="ARBA00022443"/>
    </source>
</evidence>
<feature type="compositionally biased region" description="Basic and acidic residues" evidence="3">
    <location>
        <begin position="547"/>
        <end position="557"/>
    </location>
</feature>
<dbReference type="GO" id="GO:0007165">
    <property type="term" value="P:signal transduction"/>
    <property type="evidence" value="ECO:0007669"/>
    <property type="project" value="InterPro"/>
</dbReference>
<feature type="compositionally biased region" description="Basic and acidic residues" evidence="3">
    <location>
        <begin position="1"/>
        <end position="11"/>
    </location>
</feature>
<feature type="compositionally biased region" description="Polar residues" evidence="3">
    <location>
        <begin position="288"/>
        <end position="298"/>
    </location>
</feature>
<feature type="compositionally biased region" description="Low complexity" evidence="3">
    <location>
        <begin position="708"/>
        <end position="726"/>
    </location>
</feature>
<dbReference type="Proteomes" id="UP000256645">
    <property type="component" value="Unassembled WGS sequence"/>
</dbReference>
<feature type="compositionally biased region" description="Polar residues" evidence="3">
    <location>
        <begin position="1479"/>
        <end position="1509"/>
    </location>
</feature>
<dbReference type="InterPro" id="IPR029071">
    <property type="entry name" value="Ubiquitin-like_domsf"/>
</dbReference>
<dbReference type="GO" id="GO:0030950">
    <property type="term" value="P:establishment or maintenance of actin cytoskeleton polarity"/>
    <property type="evidence" value="ECO:0007669"/>
    <property type="project" value="TreeGrafter"/>
</dbReference>
<reference evidence="7 8" key="1">
    <citation type="journal article" date="2018" name="IMA Fungus">
        <title>IMA Genome-F 9: Draft genome sequence of Annulohypoxylon stygium, Aspergillus mulundensis, Berkeleyomyces basicola (syn. Thielaviopsis basicola), Ceratocystis smalleyi, two Cercospora beticola strains, Coleophoma cylindrospora, Fusarium fracticaudum, Phialophora cf. hyalina, and Morchella septimelata.</title>
        <authorList>
            <person name="Wingfield B.D."/>
            <person name="Bills G.F."/>
            <person name="Dong Y."/>
            <person name="Huang W."/>
            <person name="Nel W.J."/>
            <person name="Swalarsk-Parry B.S."/>
            <person name="Vaghefi N."/>
            <person name="Wilken P.M."/>
            <person name="An Z."/>
            <person name="de Beer Z.W."/>
            <person name="De Vos L."/>
            <person name="Chen L."/>
            <person name="Duong T.A."/>
            <person name="Gao Y."/>
            <person name="Hammerbacher A."/>
            <person name="Kikkert J.R."/>
            <person name="Li Y."/>
            <person name="Li H."/>
            <person name="Li K."/>
            <person name="Li Q."/>
            <person name="Liu X."/>
            <person name="Ma X."/>
            <person name="Naidoo K."/>
            <person name="Pethybridge S.J."/>
            <person name="Sun J."/>
            <person name="Steenkamp E.T."/>
            <person name="van der Nest M.A."/>
            <person name="van Wyk S."/>
            <person name="Wingfield M.J."/>
            <person name="Xiong C."/>
            <person name="Yue Q."/>
            <person name="Zhang X."/>
        </authorList>
    </citation>
    <scope>NUCLEOTIDE SEQUENCE [LARGE SCALE GENOMIC DNA]</scope>
    <source>
        <strain evidence="7 8">BP6252</strain>
    </source>
</reference>
<dbReference type="FunFam" id="2.30.30.40:FF:000035">
    <property type="entry name" value="SH3 domain containing protein"/>
    <property type="match status" value="1"/>
</dbReference>
<dbReference type="Pfam" id="PF07647">
    <property type="entry name" value="SAM_2"/>
    <property type="match status" value="1"/>
</dbReference>
<feature type="compositionally biased region" description="Polar residues" evidence="3">
    <location>
        <begin position="1179"/>
        <end position="1203"/>
    </location>
</feature>
<evidence type="ECO:0008006" key="9">
    <source>
        <dbReference type="Google" id="ProtNLM"/>
    </source>
</evidence>
<dbReference type="PROSITE" id="PS50200">
    <property type="entry name" value="RA"/>
    <property type="match status" value="1"/>
</dbReference>
<feature type="compositionally biased region" description="Basic and acidic residues" evidence="3">
    <location>
        <begin position="489"/>
        <end position="500"/>
    </location>
</feature>
<dbReference type="GO" id="GO:0051286">
    <property type="term" value="C:cell tip"/>
    <property type="evidence" value="ECO:0007669"/>
    <property type="project" value="TreeGrafter"/>
</dbReference>
<dbReference type="Gene3D" id="2.30.30.40">
    <property type="entry name" value="SH3 Domains"/>
    <property type="match status" value="1"/>
</dbReference>
<dbReference type="InterPro" id="IPR036028">
    <property type="entry name" value="SH3-like_dom_sf"/>
</dbReference>
<dbReference type="Pfam" id="PF00788">
    <property type="entry name" value="RA"/>
    <property type="match status" value="1"/>
</dbReference>
<feature type="compositionally biased region" description="Basic and acidic residues" evidence="3">
    <location>
        <begin position="522"/>
        <end position="536"/>
    </location>
</feature>
<dbReference type="STRING" id="1849047.A0A3D8SQY8"/>
<dbReference type="CDD" id="cd09533">
    <property type="entry name" value="SAM_Ste50-like_fungal"/>
    <property type="match status" value="1"/>
</dbReference>
<dbReference type="EMBL" id="PDLM01000001">
    <property type="protein sequence ID" value="RDW88730.1"/>
    <property type="molecule type" value="Genomic_DNA"/>
</dbReference>
<feature type="compositionally biased region" description="Acidic residues" evidence="3">
    <location>
        <begin position="114"/>
        <end position="134"/>
    </location>
</feature>
<feature type="compositionally biased region" description="Acidic residues" evidence="3">
    <location>
        <begin position="300"/>
        <end position="310"/>
    </location>
</feature>
<evidence type="ECO:0000259" key="5">
    <source>
        <dbReference type="PROSITE" id="PS50105"/>
    </source>
</evidence>
<protein>
    <recommendedName>
        <fullName evidence="9">Tip elongation aberrant protein Tea4</fullName>
    </recommendedName>
</protein>
<feature type="compositionally biased region" description="Acidic residues" evidence="3">
    <location>
        <begin position="805"/>
        <end position="816"/>
    </location>
</feature>
<feature type="region of interest" description="Disordered" evidence="3">
    <location>
        <begin position="1616"/>
        <end position="1640"/>
    </location>
</feature>
<feature type="region of interest" description="Disordered" evidence="3">
    <location>
        <begin position="999"/>
        <end position="1041"/>
    </location>
</feature>
<feature type="compositionally biased region" description="Low complexity" evidence="3">
    <location>
        <begin position="884"/>
        <end position="893"/>
    </location>
</feature>
<evidence type="ECO:0000256" key="2">
    <source>
        <dbReference type="PROSITE-ProRule" id="PRU00192"/>
    </source>
</evidence>
<evidence type="ECO:0000259" key="4">
    <source>
        <dbReference type="PROSITE" id="PS50002"/>
    </source>
</evidence>
<feature type="compositionally biased region" description="Polar residues" evidence="3">
    <location>
        <begin position="64"/>
        <end position="74"/>
    </location>
</feature>
<keyword evidence="1 2" id="KW-0728">SH3 domain</keyword>
<feature type="compositionally biased region" description="Basic and acidic residues" evidence="3">
    <location>
        <begin position="42"/>
        <end position="63"/>
    </location>
</feature>
<feature type="compositionally biased region" description="Polar residues" evidence="3">
    <location>
        <begin position="838"/>
        <end position="847"/>
    </location>
</feature>
<accession>A0A3D8SQY8</accession>
<evidence type="ECO:0000313" key="7">
    <source>
        <dbReference type="EMBL" id="RDW88730.1"/>
    </source>
</evidence>
<dbReference type="OrthoDB" id="196165at2759"/>
<feature type="region of interest" description="Disordered" evidence="3">
    <location>
        <begin position="446"/>
        <end position="917"/>
    </location>
</feature>
<dbReference type="SUPFAM" id="SSF54236">
    <property type="entry name" value="Ubiquitin-like"/>
    <property type="match status" value="1"/>
</dbReference>
<feature type="compositionally biased region" description="Polar residues" evidence="3">
    <location>
        <begin position="672"/>
        <end position="683"/>
    </location>
</feature>
<feature type="compositionally biased region" description="Acidic residues" evidence="3">
    <location>
        <begin position="447"/>
        <end position="461"/>
    </location>
</feature>
<dbReference type="PROSITE" id="PS50105">
    <property type="entry name" value="SAM_DOMAIN"/>
    <property type="match status" value="1"/>
</dbReference>
<feature type="compositionally biased region" description="Polar residues" evidence="3">
    <location>
        <begin position="85"/>
        <end position="94"/>
    </location>
</feature>
<dbReference type="SMART" id="SM00326">
    <property type="entry name" value="SH3"/>
    <property type="match status" value="1"/>
</dbReference>
<feature type="compositionally biased region" description="Low complexity" evidence="3">
    <location>
        <begin position="858"/>
        <end position="872"/>
    </location>
</feature>
<feature type="compositionally biased region" description="Polar residues" evidence="3">
    <location>
        <begin position="692"/>
        <end position="705"/>
    </location>
</feature>
<feature type="compositionally biased region" description="Polar residues" evidence="3">
    <location>
        <begin position="13"/>
        <end position="32"/>
    </location>
</feature>
<feature type="domain" description="SAM" evidence="5">
    <location>
        <begin position="1216"/>
        <end position="1279"/>
    </location>
</feature>
<dbReference type="PANTHER" id="PTHR47775:SF1">
    <property type="entry name" value="BUD SITE SELECTION PROTEIN 14"/>
    <property type="match status" value="1"/>
</dbReference>
<proteinExistence type="predicted"/>
<feature type="compositionally biased region" description="Polar residues" evidence="3">
    <location>
        <begin position="1445"/>
        <end position="1458"/>
    </location>
</feature>
<feature type="compositionally biased region" description="Pro residues" evidence="3">
    <location>
        <begin position="1459"/>
        <end position="1470"/>
    </location>
</feature>
<dbReference type="InterPro" id="IPR001452">
    <property type="entry name" value="SH3_domain"/>
</dbReference>
<feature type="compositionally biased region" description="Polar residues" evidence="3">
    <location>
        <begin position="537"/>
        <end position="546"/>
    </location>
</feature>
<feature type="region of interest" description="Disordered" evidence="3">
    <location>
        <begin position="1373"/>
        <end position="1395"/>
    </location>
</feature>
<feature type="domain" description="SH3" evidence="4">
    <location>
        <begin position="334"/>
        <end position="395"/>
    </location>
</feature>
<dbReference type="GO" id="GO:0015630">
    <property type="term" value="C:microtubule cytoskeleton"/>
    <property type="evidence" value="ECO:0007669"/>
    <property type="project" value="TreeGrafter"/>
</dbReference>
<feature type="region of interest" description="Disordered" evidence="3">
    <location>
        <begin position="1"/>
        <end position="149"/>
    </location>
</feature>
<evidence type="ECO:0000256" key="3">
    <source>
        <dbReference type="SAM" id="MobiDB-lite"/>
    </source>
</evidence>
<dbReference type="InterPro" id="IPR000159">
    <property type="entry name" value="RA_dom"/>
</dbReference>
<feature type="compositionally biased region" description="Low complexity" evidence="3">
    <location>
        <begin position="501"/>
        <end position="515"/>
    </location>
</feature>
<feature type="domain" description="Ras-associating" evidence="6">
    <location>
        <begin position="1538"/>
        <end position="1611"/>
    </location>
</feature>
<name>A0A3D8SQY8_9HELO</name>
<evidence type="ECO:0000313" key="8">
    <source>
        <dbReference type="Proteomes" id="UP000256645"/>
    </source>
</evidence>
<comment type="caution">
    <text evidence="7">The sequence shown here is derived from an EMBL/GenBank/DDBJ whole genome shotgun (WGS) entry which is preliminary data.</text>
</comment>
<dbReference type="Gene3D" id="1.10.150.50">
    <property type="entry name" value="Transcription Factor, Ets-1"/>
    <property type="match status" value="1"/>
</dbReference>
<feature type="region of interest" description="Disordered" evidence="3">
    <location>
        <begin position="285"/>
        <end position="311"/>
    </location>
</feature>
<feature type="compositionally biased region" description="Low complexity" evidence="3">
    <location>
        <begin position="463"/>
        <end position="475"/>
    </location>
</feature>
<feature type="region of interest" description="Disordered" evidence="3">
    <location>
        <begin position="1445"/>
        <end position="1531"/>
    </location>
</feature>
<dbReference type="GO" id="GO:0008104">
    <property type="term" value="P:intracellular protein localization"/>
    <property type="evidence" value="ECO:0007669"/>
    <property type="project" value="TreeGrafter"/>
</dbReference>